<dbReference type="Proteomes" id="UP000663868">
    <property type="component" value="Unassembled WGS sequence"/>
</dbReference>
<gene>
    <name evidence="1" type="ORF">KXQ929_LOCUS29982</name>
</gene>
<name>A0A819QIR1_9BILA</name>
<evidence type="ECO:0000313" key="1">
    <source>
        <dbReference type="EMBL" id="CAF4026062.1"/>
    </source>
</evidence>
<feature type="non-terminal residue" evidence="1">
    <location>
        <position position="1"/>
    </location>
</feature>
<protein>
    <submittedName>
        <fullName evidence="1">Uncharacterized protein</fullName>
    </submittedName>
</protein>
<proteinExistence type="predicted"/>
<dbReference type="AlphaFoldDB" id="A0A819QIR1"/>
<accession>A0A819QIR1</accession>
<dbReference type="EMBL" id="CAJOBB010003191">
    <property type="protein sequence ID" value="CAF4026062.1"/>
    <property type="molecule type" value="Genomic_DNA"/>
</dbReference>
<sequence>VMSPSIFEKDINQNDLLDNIFNHNNDKFYNYIKRSYRDNLAGSFSFQAIGSGLHLVQTSCDAILLIFQQESEDIN</sequence>
<organism evidence="1 2">
    <name type="scientific">Adineta steineri</name>
    <dbReference type="NCBI Taxonomy" id="433720"/>
    <lineage>
        <taxon>Eukaryota</taxon>
        <taxon>Metazoa</taxon>
        <taxon>Spiralia</taxon>
        <taxon>Gnathifera</taxon>
        <taxon>Rotifera</taxon>
        <taxon>Eurotatoria</taxon>
        <taxon>Bdelloidea</taxon>
        <taxon>Adinetida</taxon>
        <taxon>Adinetidae</taxon>
        <taxon>Adineta</taxon>
    </lineage>
</organism>
<evidence type="ECO:0000313" key="2">
    <source>
        <dbReference type="Proteomes" id="UP000663868"/>
    </source>
</evidence>
<comment type="caution">
    <text evidence="1">The sequence shown here is derived from an EMBL/GenBank/DDBJ whole genome shotgun (WGS) entry which is preliminary data.</text>
</comment>
<reference evidence="1" key="1">
    <citation type="submission" date="2021-02" db="EMBL/GenBank/DDBJ databases">
        <authorList>
            <person name="Nowell W R."/>
        </authorList>
    </citation>
    <scope>NUCLEOTIDE SEQUENCE</scope>
</reference>